<evidence type="ECO:0000313" key="4">
    <source>
        <dbReference type="Proteomes" id="UP001595632"/>
    </source>
</evidence>
<evidence type="ECO:0000259" key="2">
    <source>
        <dbReference type="Pfam" id="PF10135"/>
    </source>
</evidence>
<feature type="domain" description="Flagellar protein FlgJ N-terminal" evidence="2">
    <location>
        <begin position="51"/>
        <end position="87"/>
    </location>
</feature>
<evidence type="ECO:0000313" key="3">
    <source>
        <dbReference type="EMBL" id="MFC3141755.1"/>
    </source>
</evidence>
<proteinExistence type="predicted"/>
<dbReference type="EMBL" id="JBHRTB010000010">
    <property type="protein sequence ID" value="MFC3141755.1"/>
    <property type="molecule type" value="Genomic_DNA"/>
</dbReference>
<sequence>MDIESKPILHPLSGPHPANQPTSIEEAAMDFEASFLEIAFSTMMEDAIPAPAGGFGEEMFRSQLTKAFAREVAEAGGVGIARSVAAQLKEYME</sequence>
<evidence type="ECO:0000256" key="1">
    <source>
        <dbReference type="SAM" id="MobiDB-lite"/>
    </source>
</evidence>
<accession>A0ABV7GP24</accession>
<feature type="region of interest" description="Disordered" evidence="1">
    <location>
        <begin position="1"/>
        <end position="22"/>
    </location>
</feature>
<dbReference type="InterPro" id="IPR019301">
    <property type="entry name" value="Flagellar_prot_FlgJ_N"/>
</dbReference>
<organism evidence="3 4">
    <name type="scientific">Psychromarinibacter halotolerans</name>
    <dbReference type="NCBI Taxonomy" id="1775175"/>
    <lineage>
        <taxon>Bacteria</taxon>
        <taxon>Pseudomonadati</taxon>
        <taxon>Pseudomonadota</taxon>
        <taxon>Alphaproteobacteria</taxon>
        <taxon>Rhodobacterales</taxon>
        <taxon>Paracoccaceae</taxon>
        <taxon>Psychromarinibacter</taxon>
    </lineage>
</organism>
<dbReference type="RefSeq" id="WP_275631994.1">
    <property type="nucleotide sequence ID" value="NZ_JARGYD010000002.1"/>
</dbReference>
<reference evidence="4" key="1">
    <citation type="journal article" date="2019" name="Int. J. Syst. Evol. Microbiol.">
        <title>The Global Catalogue of Microorganisms (GCM) 10K type strain sequencing project: providing services to taxonomists for standard genome sequencing and annotation.</title>
        <authorList>
            <consortium name="The Broad Institute Genomics Platform"/>
            <consortium name="The Broad Institute Genome Sequencing Center for Infectious Disease"/>
            <person name="Wu L."/>
            <person name="Ma J."/>
        </authorList>
    </citation>
    <scope>NUCLEOTIDE SEQUENCE [LARGE SCALE GENOMIC DNA]</scope>
    <source>
        <strain evidence="4">KCTC 52366</strain>
    </source>
</reference>
<protein>
    <submittedName>
        <fullName evidence="3">Rod-binding protein</fullName>
    </submittedName>
</protein>
<keyword evidence="4" id="KW-1185">Reference proteome</keyword>
<dbReference type="Pfam" id="PF10135">
    <property type="entry name" value="Rod-binding"/>
    <property type="match status" value="1"/>
</dbReference>
<dbReference type="Proteomes" id="UP001595632">
    <property type="component" value="Unassembled WGS sequence"/>
</dbReference>
<comment type="caution">
    <text evidence="3">The sequence shown here is derived from an EMBL/GenBank/DDBJ whole genome shotgun (WGS) entry which is preliminary data.</text>
</comment>
<name>A0ABV7GP24_9RHOB</name>
<gene>
    <name evidence="3" type="ORF">ACFOGP_03495</name>
</gene>